<feature type="transmembrane region" description="Helical" evidence="6">
    <location>
        <begin position="61"/>
        <end position="83"/>
    </location>
</feature>
<dbReference type="InterPro" id="IPR036259">
    <property type="entry name" value="MFS_trans_sf"/>
</dbReference>
<protein>
    <submittedName>
        <fullName evidence="8">Putative transporter</fullName>
    </submittedName>
</protein>
<gene>
    <name evidence="8" type="ordered locus">Tfu_0367</name>
</gene>
<dbReference type="Gene3D" id="1.20.1250.20">
    <property type="entry name" value="MFS general substrate transporter like domains"/>
    <property type="match status" value="2"/>
</dbReference>
<organism evidence="8">
    <name type="scientific">Thermobifida fusca (strain YX)</name>
    <dbReference type="NCBI Taxonomy" id="269800"/>
    <lineage>
        <taxon>Bacteria</taxon>
        <taxon>Bacillati</taxon>
        <taxon>Actinomycetota</taxon>
        <taxon>Actinomycetes</taxon>
        <taxon>Streptosporangiales</taxon>
        <taxon>Nocardiopsidaceae</taxon>
        <taxon>Thermobifida</taxon>
    </lineage>
</organism>
<evidence type="ECO:0000256" key="1">
    <source>
        <dbReference type="ARBA" id="ARBA00004651"/>
    </source>
</evidence>
<dbReference type="GO" id="GO:0005886">
    <property type="term" value="C:plasma membrane"/>
    <property type="evidence" value="ECO:0007669"/>
    <property type="project" value="UniProtKB-SubCell"/>
</dbReference>
<feature type="transmembrane region" description="Helical" evidence="6">
    <location>
        <begin position="350"/>
        <end position="372"/>
    </location>
</feature>
<dbReference type="eggNOG" id="COG2814">
    <property type="taxonomic scope" value="Bacteria"/>
</dbReference>
<feature type="transmembrane region" description="Helical" evidence="6">
    <location>
        <begin position="150"/>
        <end position="175"/>
    </location>
</feature>
<reference evidence="8" key="1">
    <citation type="submission" date="2005-07" db="EMBL/GenBank/DDBJ databases">
        <title>Complete sequence of Thermobifida fusca YX.</title>
        <authorList>
            <consortium name="US DOE Joint Genome Institute"/>
            <person name="Copeland A."/>
            <person name="Lucas S."/>
            <person name="Lapidus A."/>
            <person name="Barry K."/>
            <person name="Detter J.C."/>
            <person name="Glavina T."/>
            <person name="Hammon N."/>
            <person name="Israni S."/>
            <person name="Pitluck S."/>
            <person name="Di Bartolo G."/>
            <person name="Chain P."/>
            <person name="Schmutz J."/>
            <person name="Larimer F."/>
            <person name="Land M."/>
            <person name="Lykidis A."/>
            <person name="Richardson P."/>
        </authorList>
    </citation>
    <scope>NUCLEOTIDE SEQUENCE</scope>
    <source>
        <strain evidence="8">YX</strain>
    </source>
</reference>
<feature type="transmembrane region" description="Helical" evidence="6">
    <location>
        <begin position="90"/>
        <end position="109"/>
    </location>
</feature>
<dbReference type="KEGG" id="tfu:Tfu_0367"/>
<dbReference type="PROSITE" id="PS50850">
    <property type="entry name" value="MFS"/>
    <property type="match status" value="1"/>
</dbReference>
<feature type="compositionally biased region" description="Basic and acidic residues" evidence="5">
    <location>
        <begin position="453"/>
        <end position="462"/>
    </location>
</feature>
<evidence type="ECO:0000256" key="2">
    <source>
        <dbReference type="ARBA" id="ARBA00022692"/>
    </source>
</evidence>
<feature type="transmembrane region" description="Helical" evidence="6">
    <location>
        <begin position="181"/>
        <end position="199"/>
    </location>
</feature>
<feature type="transmembrane region" description="Helical" evidence="6">
    <location>
        <begin position="220"/>
        <end position="243"/>
    </location>
</feature>
<dbReference type="AlphaFoldDB" id="Q47T12"/>
<dbReference type="InterPro" id="IPR011701">
    <property type="entry name" value="MFS"/>
</dbReference>
<feature type="transmembrane region" description="Helical" evidence="6">
    <location>
        <begin position="292"/>
        <end position="310"/>
    </location>
</feature>
<dbReference type="STRING" id="269800.Tfu_0367"/>
<dbReference type="HOGENOM" id="CLU_035309_1_1_11"/>
<feature type="transmembrane region" description="Helical" evidence="6">
    <location>
        <begin position="29"/>
        <end position="49"/>
    </location>
</feature>
<dbReference type="EMBL" id="CP000088">
    <property type="protein sequence ID" value="AAZ54405.1"/>
    <property type="molecule type" value="Genomic_DNA"/>
</dbReference>
<feature type="transmembrane region" description="Helical" evidence="6">
    <location>
        <begin position="316"/>
        <end position="338"/>
    </location>
</feature>
<dbReference type="GO" id="GO:0022857">
    <property type="term" value="F:transmembrane transporter activity"/>
    <property type="evidence" value="ECO:0007669"/>
    <property type="project" value="InterPro"/>
</dbReference>
<accession>Q47T12</accession>
<evidence type="ECO:0000259" key="7">
    <source>
        <dbReference type="PROSITE" id="PS50850"/>
    </source>
</evidence>
<name>Q47T12_THEFY</name>
<keyword evidence="4 6" id="KW-0472">Membrane</keyword>
<proteinExistence type="predicted"/>
<feature type="domain" description="Major facilitator superfamily (MFS) profile" evidence="7">
    <location>
        <begin position="25"/>
        <end position="404"/>
    </location>
</feature>
<dbReference type="PANTHER" id="PTHR23514">
    <property type="entry name" value="BYPASS OF STOP CODON PROTEIN 6"/>
    <property type="match status" value="1"/>
</dbReference>
<dbReference type="CDD" id="cd17393">
    <property type="entry name" value="MFS_MosC_like"/>
    <property type="match status" value="1"/>
</dbReference>
<comment type="subcellular location">
    <subcellularLocation>
        <location evidence="1">Cell membrane</location>
        <topology evidence="1">Multi-pass membrane protein</topology>
    </subcellularLocation>
</comment>
<dbReference type="PANTHER" id="PTHR23514:SF13">
    <property type="entry name" value="INNER MEMBRANE PROTEIN YBJJ"/>
    <property type="match status" value="1"/>
</dbReference>
<dbReference type="Pfam" id="PF07690">
    <property type="entry name" value="MFS_1"/>
    <property type="match status" value="1"/>
</dbReference>
<feature type="transmembrane region" description="Helical" evidence="6">
    <location>
        <begin position="115"/>
        <end position="138"/>
    </location>
</feature>
<keyword evidence="3 6" id="KW-1133">Transmembrane helix</keyword>
<evidence type="ECO:0000256" key="3">
    <source>
        <dbReference type="ARBA" id="ARBA00022989"/>
    </source>
</evidence>
<feature type="region of interest" description="Disordered" evidence="5">
    <location>
        <begin position="440"/>
        <end position="462"/>
    </location>
</feature>
<evidence type="ECO:0000256" key="5">
    <source>
        <dbReference type="SAM" id="MobiDB-lite"/>
    </source>
</evidence>
<feature type="transmembrane region" description="Helical" evidence="6">
    <location>
        <begin position="263"/>
        <end position="280"/>
    </location>
</feature>
<feature type="transmembrane region" description="Helical" evidence="6">
    <location>
        <begin position="378"/>
        <end position="401"/>
    </location>
</feature>
<evidence type="ECO:0000256" key="6">
    <source>
        <dbReference type="SAM" id="Phobius"/>
    </source>
</evidence>
<dbReference type="SUPFAM" id="SSF103473">
    <property type="entry name" value="MFS general substrate transporter"/>
    <property type="match status" value="1"/>
</dbReference>
<sequence length="462" mass="49009">MPESQPVSPSHSRGEHPVPRRLRRARIALYAYFFVTGSVISIWASRIPAIKRQTGVDEGELSIALLALALGGVVTIRLMGGLLDRFNGRIIVPAAALVASIALVAPGYATNLQQLTLFLLLLGSSQALLNVSANLQAARLQREWGRPIMVSFHAVCSIGGGLGAIAGTLCVRAGLDVTTTFIGASSVLTLLSLLGRKWLLDTPALAAQRAPARPRFRRFALPRGRILLLGVLALCCMLAEGAANDWSALYTREMVGGSETAASATYAAYATMMAAGRLIGDRLVALFGPVNVVRGGSLLASFGLFFALVLPLQIPVIIGFALVGIGLSGIVPQVFNAAANDNPERSGRDLSTVTAIGYFGPLLGPPTIGFLADRAGLSVALLFPASLVLFIALGAGTLRTAEHREPRALRRSASSKSLRTGSMRLWVPPLRHLSENINGHRSEQSEETLPNNNHHDSGRETR</sequence>
<evidence type="ECO:0000313" key="8">
    <source>
        <dbReference type="EMBL" id="AAZ54405.1"/>
    </source>
</evidence>
<dbReference type="InterPro" id="IPR020846">
    <property type="entry name" value="MFS_dom"/>
</dbReference>
<evidence type="ECO:0000256" key="4">
    <source>
        <dbReference type="ARBA" id="ARBA00023136"/>
    </source>
</evidence>
<keyword evidence="2 6" id="KW-0812">Transmembrane</keyword>
<dbReference type="InterPro" id="IPR051788">
    <property type="entry name" value="MFS_Transporter"/>
</dbReference>